<dbReference type="Proteomes" id="UP000261680">
    <property type="component" value="Unplaced"/>
</dbReference>
<comment type="catalytic activity">
    <reaction evidence="11">
        <text>phylloquinone + NADH + H(+) = phylloquinol + NAD(+)</text>
        <dbReference type="Rhea" id="RHEA:74075"/>
        <dbReference type="ChEBI" id="CHEBI:15378"/>
        <dbReference type="ChEBI" id="CHEBI:18067"/>
        <dbReference type="ChEBI" id="CHEBI:28433"/>
        <dbReference type="ChEBI" id="CHEBI:57540"/>
        <dbReference type="ChEBI" id="CHEBI:57945"/>
    </reaction>
    <physiologicalReaction direction="left-to-right" evidence="11">
        <dbReference type="Rhea" id="RHEA:74076"/>
    </physiologicalReaction>
</comment>
<dbReference type="PANTHER" id="PTHR43735">
    <property type="entry name" value="APOPTOSIS-INDUCING FACTOR 1"/>
    <property type="match status" value="1"/>
</dbReference>
<dbReference type="GO" id="GO:0004174">
    <property type="term" value="F:electron-transferring-flavoprotein dehydrogenase activity"/>
    <property type="evidence" value="ECO:0007669"/>
    <property type="project" value="TreeGrafter"/>
</dbReference>
<protein>
    <recommendedName>
        <fullName evidence="6">Ferroptosis suppressor protein 1</fullName>
    </recommendedName>
    <alternativeName>
        <fullName evidence="7">Apoptosis-inducing factor homologous mitochondrion-associated inducer of death</fullName>
    </alternativeName>
    <alternativeName>
        <fullName evidence="8">p53-responsive gene 3 protein</fullName>
    </alternativeName>
</protein>
<dbReference type="SUPFAM" id="SSF51905">
    <property type="entry name" value="FAD/NAD(P)-binding domain"/>
    <property type="match status" value="2"/>
</dbReference>
<dbReference type="GO" id="GO:0005739">
    <property type="term" value="C:mitochondrion"/>
    <property type="evidence" value="ECO:0007669"/>
    <property type="project" value="TreeGrafter"/>
</dbReference>
<dbReference type="RefSeq" id="XP_040480402.1">
    <property type="nucleotide sequence ID" value="XM_040624468.1"/>
</dbReference>
<evidence type="ECO:0000313" key="18">
    <source>
        <dbReference type="RefSeq" id="XP_040480404.1"/>
    </source>
</evidence>
<dbReference type="KEGG" id="umr:103667789"/>
<evidence type="ECO:0000256" key="9">
    <source>
        <dbReference type="ARBA" id="ARBA00048412"/>
    </source>
</evidence>
<evidence type="ECO:0000256" key="1">
    <source>
        <dbReference type="ARBA" id="ARBA00006442"/>
    </source>
</evidence>
<evidence type="ECO:0000256" key="2">
    <source>
        <dbReference type="ARBA" id="ARBA00022630"/>
    </source>
</evidence>
<sequence length="400" mass="43102">MGSQVSVDVGAVRVVIVGGGFGGIAAASQLQALNIPFMLVDMKDSFHHNVAALRASVESGFAKKTFISYTVTFKENFRQGLVVGIDLQNQTVLLEDGEALPFSHLILATGSTGLFPGKFNEVSSREAAIQAYEDMVKQVQRSQSVVVVGGGSAGVEMAAEVKTEFPEKEVTLIHSQVALADKELLPCVRQEAKEILLQKGVQLLLSACEAPSRLPPPWPGSRAFCVLVLGSSSERVSNLEDLRLNEYGECIRVHTDKGTEVATNLVIVCNGIRINSSAYHSAFDSHLASNGALRVNEYLQVEGCSRVYAIGDCADVKEPKMAYHAGLHASVAVTNIVNSMKQRPLKAYKPGALTFLLAMGRNDGVGQISGFYVGRLMVRLAKSRDLFVSSSWKTMRQSPP</sequence>
<feature type="domain" description="FAD/NAD(P)-binding" evidence="13">
    <location>
        <begin position="13"/>
        <end position="206"/>
    </location>
</feature>
<evidence type="ECO:0000256" key="10">
    <source>
        <dbReference type="ARBA" id="ARBA00049236"/>
    </source>
</evidence>
<dbReference type="GO" id="GO:0008637">
    <property type="term" value="P:apoptotic mitochondrial changes"/>
    <property type="evidence" value="ECO:0007669"/>
    <property type="project" value="TreeGrafter"/>
</dbReference>
<evidence type="ECO:0000313" key="14">
    <source>
        <dbReference type="Proteomes" id="UP000261680"/>
    </source>
</evidence>
<organism evidence="14 15">
    <name type="scientific">Ursus maritimus</name>
    <name type="common">Polar bear</name>
    <name type="synonym">Thalarctos maritimus</name>
    <dbReference type="NCBI Taxonomy" id="29073"/>
    <lineage>
        <taxon>Eukaryota</taxon>
        <taxon>Metazoa</taxon>
        <taxon>Chordata</taxon>
        <taxon>Craniata</taxon>
        <taxon>Vertebrata</taxon>
        <taxon>Euteleostomi</taxon>
        <taxon>Mammalia</taxon>
        <taxon>Eutheria</taxon>
        <taxon>Laurasiatheria</taxon>
        <taxon>Carnivora</taxon>
        <taxon>Caniformia</taxon>
        <taxon>Ursidae</taxon>
        <taxon>Ursus</taxon>
    </lineage>
</organism>
<comment type="similarity">
    <text evidence="1">Belongs to the FAD-dependent oxidoreductase family.</text>
</comment>
<keyword evidence="14" id="KW-1185">Reference proteome</keyword>
<evidence type="ECO:0000256" key="11">
    <source>
        <dbReference type="ARBA" id="ARBA00049275"/>
    </source>
</evidence>
<evidence type="ECO:0000256" key="8">
    <source>
        <dbReference type="ARBA" id="ARBA00042318"/>
    </source>
</evidence>
<dbReference type="InterPro" id="IPR023753">
    <property type="entry name" value="FAD/NAD-binding_dom"/>
</dbReference>
<comment type="cofactor">
    <cofactor evidence="5">
        <name>6-hydroxy-FAD</name>
        <dbReference type="ChEBI" id="CHEBI:60470"/>
    </cofactor>
</comment>
<dbReference type="AlphaFoldDB" id="A0A8M1FAM9"/>
<dbReference type="Pfam" id="PF07992">
    <property type="entry name" value="Pyr_redox_2"/>
    <property type="match status" value="2"/>
</dbReference>
<dbReference type="RefSeq" id="XP_040480403.1">
    <property type="nucleotide sequence ID" value="XM_040624469.1"/>
</dbReference>
<evidence type="ECO:0000256" key="7">
    <source>
        <dbReference type="ARBA" id="ARBA00041541"/>
    </source>
</evidence>
<keyword evidence="4" id="KW-0560">Oxidoreductase</keyword>
<evidence type="ECO:0000313" key="15">
    <source>
        <dbReference type="RefSeq" id="XP_040480401.1"/>
    </source>
</evidence>
<keyword evidence="3" id="KW-0274">FAD</keyword>
<evidence type="ECO:0000313" key="17">
    <source>
        <dbReference type="RefSeq" id="XP_040480403.1"/>
    </source>
</evidence>
<name>A0A8M1FAM9_URSMA</name>
<dbReference type="GO" id="GO:0043065">
    <property type="term" value="P:positive regulation of apoptotic process"/>
    <property type="evidence" value="ECO:0007669"/>
    <property type="project" value="TreeGrafter"/>
</dbReference>
<dbReference type="PANTHER" id="PTHR43735:SF3">
    <property type="entry name" value="FERROPTOSIS SUPPRESSOR PROTEIN 1"/>
    <property type="match status" value="1"/>
</dbReference>
<dbReference type="OrthoDB" id="3244603at2759"/>
<evidence type="ECO:0000256" key="3">
    <source>
        <dbReference type="ARBA" id="ARBA00022827"/>
    </source>
</evidence>
<gene>
    <name evidence="15 16 17 18" type="primary">AIFM2</name>
</gene>
<feature type="domain" description="FAD/NAD(P)-binding" evidence="13">
    <location>
        <begin position="250"/>
        <end position="326"/>
    </location>
</feature>
<evidence type="ECO:0000256" key="6">
    <source>
        <dbReference type="ARBA" id="ARBA00040253"/>
    </source>
</evidence>
<evidence type="ECO:0000256" key="4">
    <source>
        <dbReference type="ARBA" id="ARBA00023002"/>
    </source>
</evidence>
<accession>A0A8M1FAM9</accession>
<dbReference type="PRINTS" id="PR00368">
    <property type="entry name" value="FADPNR"/>
</dbReference>
<evidence type="ECO:0000259" key="13">
    <source>
        <dbReference type="Pfam" id="PF07992"/>
    </source>
</evidence>
<dbReference type="GO" id="GO:0050660">
    <property type="term" value="F:flavin adenine dinucleotide binding"/>
    <property type="evidence" value="ECO:0007669"/>
    <property type="project" value="TreeGrafter"/>
</dbReference>
<comment type="catalytic activity">
    <reaction evidence="9">
        <text>menadione + NADH + H(+) = menadiol + NAD(+)</text>
        <dbReference type="Rhea" id="RHEA:69695"/>
        <dbReference type="ChEBI" id="CHEBI:6746"/>
        <dbReference type="ChEBI" id="CHEBI:15378"/>
        <dbReference type="ChEBI" id="CHEBI:28869"/>
        <dbReference type="ChEBI" id="CHEBI:57540"/>
        <dbReference type="ChEBI" id="CHEBI:57945"/>
    </reaction>
    <physiologicalReaction direction="left-to-right" evidence="9">
        <dbReference type="Rhea" id="RHEA:69696"/>
    </physiologicalReaction>
</comment>
<comment type="catalytic activity">
    <reaction evidence="10">
        <text>ubiquinone-10 + NADH + H(+) = ubiquinol-10 + NAD(+)</text>
        <dbReference type="Rhea" id="RHEA:61984"/>
        <dbReference type="ChEBI" id="CHEBI:15378"/>
        <dbReference type="ChEBI" id="CHEBI:46245"/>
        <dbReference type="ChEBI" id="CHEBI:57540"/>
        <dbReference type="ChEBI" id="CHEBI:57945"/>
        <dbReference type="ChEBI" id="CHEBI:64183"/>
    </reaction>
    <physiologicalReaction direction="left-to-right" evidence="10">
        <dbReference type="Rhea" id="RHEA:61985"/>
    </physiologicalReaction>
</comment>
<dbReference type="RefSeq" id="XP_040480404.1">
    <property type="nucleotide sequence ID" value="XM_040624470.1"/>
</dbReference>
<dbReference type="PRINTS" id="PR00469">
    <property type="entry name" value="PNDRDTASEII"/>
</dbReference>
<dbReference type="Gene3D" id="3.50.50.100">
    <property type="match status" value="1"/>
</dbReference>
<comment type="catalytic activity">
    <reaction evidence="12">
        <text>menaquinone-4 + NADH + H(+) = menaquinol-4 + NAD(+)</text>
        <dbReference type="Rhea" id="RHEA:74079"/>
        <dbReference type="ChEBI" id="CHEBI:15378"/>
        <dbReference type="ChEBI" id="CHEBI:57540"/>
        <dbReference type="ChEBI" id="CHEBI:57945"/>
        <dbReference type="ChEBI" id="CHEBI:78277"/>
        <dbReference type="ChEBI" id="CHEBI:193091"/>
    </reaction>
    <physiologicalReaction direction="left-to-right" evidence="12">
        <dbReference type="Rhea" id="RHEA:74080"/>
    </physiologicalReaction>
</comment>
<evidence type="ECO:0000256" key="12">
    <source>
        <dbReference type="ARBA" id="ARBA00049479"/>
    </source>
</evidence>
<evidence type="ECO:0000256" key="5">
    <source>
        <dbReference type="ARBA" id="ARBA00037027"/>
    </source>
</evidence>
<proteinExistence type="inferred from homology"/>
<keyword evidence="2" id="KW-0285">Flavoprotein</keyword>
<evidence type="ECO:0000313" key="16">
    <source>
        <dbReference type="RefSeq" id="XP_040480402.1"/>
    </source>
</evidence>
<reference evidence="15 16" key="1">
    <citation type="submission" date="2025-04" db="UniProtKB">
        <authorList>
            <consortium name="RefSeq"/>
        </authorList>
    </citation>
    <scope>IDENTIFICATION</scope>
    <source>
        <tissue evidence="15 16">Whole blood</tissue>
    </source>
</reference>
<dbReference type="GeneID" id="103667789"/>
<dbReference type="CTD" id="84883"/>
<dbReference type="RefSeq" id="XP_040480401.1">
    <property type="nucleotide sequence ID" value="XM_040624467.1"/>
</dbReference>
<dbReference type="InterPro" id="IPR036188">
    <property type="entry name" value="FAD/NAD-bd_sf"/>
</dbReference>